<keyword evidence="3" id="KW-1185">Reference proteome</keyword>
<dbReference type="Pfam" id="PF00027">
    <property type="entry name" value="cNMP_binding"/>
    <property type="match status" value="1"/>
</dbReference>
<dbReference type="RefSeq" id="WP_158266969.1">
    <property type="nucleotide sequence ID" value="NZ_PYAW01000002.1"/>
</dbReference>
<dbReference type="OrthoDB" id="663011at2"/>
<evidence type="ECO:0000313" key="3">
    <source>
        <dbReference type="Proteomes" id="UP000240971"/>
    </source>
</evidence>
<dbReference type="AlphaFoldDB" id="A0A2P8HMU7"/>
<dbReference type="Gene3D" id="2.60.120.10">
    <property type="entry name" value="Jelly Rolls"/>
    <property type="match status" value="1"/>
</dbReference>
<feature type="domain" description="Cyclic nucleotide-binding" evidence="1">
    <location>
        <begin position="29"/>
        <end position="114"/>
    </location>
</feature>
<organism evidence="2 3">
    <name type="scientific">Chitinophaga niastensis</name>
    <dbReference type="NCBI Taxonomy" id="536980"/>
    <lineage>
        <taxon>Bacteria</taxon>
        <taxon>Pseudomonadati</taxon>
        <taxon>Bacteroidota</taxon>
        <taxon>Chitinophagia</taxon>
        <taxon>Chitinophagales</taxon>
        <taxon>Chitinophagaceae</taxon>
        <taxon>Chitinophaga</taxon>
    </lineage>
</organism>
<proteinExistence type="predicted"/>
<dbReference type="Proteomes" id="UP000240971">
    <property type="component" value="Unassembled WGS sequence"/>
</dbReference>
<comment type="caution">
    <text evidence="2">The sequence shown here is derived from an EMBL/GenBank/DDBJ whole genome shotgun (WGS) entry which is preliminary data.</text>
</comment>
<protein>
    <submittedName>
        <fullName evidence="2">CRP-like cAMP-binding protein</fullName>
    </submittedName>
</protein>
<name>A0A2P8HMU7_CHINA</name>
<dbReference type="SUPFAM" id="SSF51206">
    <property type="entry name" value="cAMP-binding domain-like"/>
    <property type="match status" value="1"/>
</dbReference>
<gene>
    <name evidence="2" type="ORF">CLV51_102374</name>
</gene>
<evidence type="ECO:0000313" key="2">
    <source>
        <dbReference type="EMBL" id="PSL47517.1"/>
    </source>
</evidence>
<reference evidence="2 3" key="1">
    <citation type="submission" date="2018-03" db="EMBL/GenBank/DDBJ databases">
        <title>Genomic Encyclopedia of Archaeal and Bacterial Type Strains, Phase II (KMG-II): from individual species to whole genera.</title>
        <authorList>
            <person name="Goeker M."/>
        </authorList>
    </citation>
    <scope>NUCLEOTIDE SEQUENCE [LARGE SCALE GENOMIC DNA]</scope>
    <source>
        <strain evidence="2 3">DSM 24859</strain>
    </source>
</reference>
<accession>A0A2P8HMU7</accession>
<dbReference type="InterPro" id="IPR018490">
    <property type="entry name" value="cNMP-bd_dom_sf"/>
</dbReference>
<sequence length="189" mass="21700">MDKLTDFITYYCELSTELLESVQQKFVFRTVAADTILLKKGQVCGELAINLHGAFRLFALDESGKDTTTWLAFEDTLVIEPASFLTRQPSRYYIQALEKSEMAIIKHEDLQQLYTAIPGFQAFGRKLMEEVLVGIMCRATSLLLDTPQQRYDRLLESPMYMQRVPLKYLASFIGITPTSLSRLRGRKRL</sequence>
<evidence type="ECO:0000259" key="1">
    <source>
        <dbReference type="Pfam" id="PF00027"/>
    </source>
</evidence>
<dbReference type="InterPro" id="IPR014710">
    <property type="entry name" value="RmlC-like_jellyroll"/>
</dbReference>
<dbReference type="InterPro" id="IPR000595">
    <property type="entry name" value="cNMP-bd_dom"/>
</dbReference>
<dbReference type="EMBL" id="PYAW01000002">
    <property type="protein sequence ID" value="PSL47517.1"/>
    <property type="molecule type" value="Genomic_DNA"/>
</dbReference>